<dbReference type="Proteomes" id="UP000591948">
    <property type="component" value="Unassembled WGS sequence"/>
</dbReference>
<dbReference type="EMBL" id="BLRY01000005">
    <property type="protein sequence ID" value="GFP26755.1"/>
    <property type="molecule type" value="Genomic_DNA"/>
</dbReference>
<dbReference type="EMBL" id="BLRV01000053">
    <property type="protein sequence ID" value="GFP21479.1"/>
    <property type="molecule type" value="Genomic_DNA"/>
</dbReference>
<sequence>MGSVEDMRNLAQGLVDSYEMRVKTVSALMKETAELLKKFRLEQEEMVAELRNTLAKAESLRKKDFDSMMKGIQTQQIEREERVAHMVEKFQREQEEMVAELRRILTESGCVKPERLANLKAAISVQERKREREVAQVLRDFHREQEELNTALRGLLSKGESVRIKDFKAVVKALEIQRKGRDSEVGKILEEFGRVCEEVSAKWQKVMVT</sequence>
<evidence type="ECO:0000256" key="1">
    <source>
        <dbReference type="SAM" id="Coils"/>
    </source>
</evidence>
<organism evidence="3 6">
    <name type="scientific">Candidatus Hakubella thermalkaliphila</name>
    <dbReference type="NCBI Taxonomy" id="2754717"/>
    <lineage>
        <taxon>Bacteria</taxon>
        <taxon>Bacillati</taxon>
        <taxon>Actinomycetota</taxon>
        <taxon>Actinomycetota incertae sedis</taxon>
        <taxon>Candidatus Hakubellales</taxon>
        <taxon>Candidatus Hakubellaceae</taxon>
        <taxon>Candidatus Hakubella</taxon>
    </lineage>
</organism>
<dbReference type="EMBL" id="BLSB01000005">
    <property type="protein sequence ID" value="GFP34419.1"/>
    <property type="molecule type" value="Genomic_DNA"/>
</dbReference>
<evidence type="ECO:0000313" key="6">
    <source>
        <dbReference type="Proteomes" id="UP000591948"/>
    </source>
</evidence>
<dbReference type="RefSeq" id="WP_176226613.1">
    <property type="nucleotide sequence ID" value="NZ_BLRV01000053.1"/>
</dbReference>
<accession>A0A6V8P2H6</accession>
<dbReference type="AlphaFoldDB" id="A0A6V8P2H6"/>
<dbReference type="Proteomes" id="UP000576480">
    <property type="component" value="Unassembled WGS sequence"/>
</dbReference>
<feature type="coiled-coil region" evidence="1">
    <location>
        <begin position="87"/>
        <end position="136"/>
    </location>
</feature>
<evidence type="ECO:0000313" key="2">
    <source>
        <dbReference type="EMBL" id="GFP21479.1"/>
    </source>
</evidence>
<gene>
    <name evidence="2" type="ORF">HKBW3S06_00706</name>
    <name evidence="3" type="ORF">HKBW3S33_00170</name>
    <name evidence="4" type="ORF">HKBW3S43_00212</name>
</gene>
<name>A0A6V8P2H6_9ACTN</name>
<keyword evidence="1" id="KW-0175">Coiled coil</keyword>
<dbReference type="Proteomes" id="UP000580051">
    <property type="component" value="Unassembled WGS sequence"/>
</dbReference>
<protein>
    <submittedName>
        <fullName evidence="3">Uncharacterized protein</fullName>
    </submittedName>
</protein>
<comment type="caution">
    <text evidence="3">The sequence shown here is derived from an EMBL/GenBank/DDBJ whole genome shotgun (WGS) entry which is preliminary data.</text>
</comment>
<evidence type="ECO:0000313" key="5">
    <source>
        <dbReference type="Proteomes" id="UP000580051"/>
    </source>
</evidence>
<evidence type="ECO:0000313" key="3">
    <source>
        <dbReference type="EMBL" id="GFP26755.1"/>
    </source>
</evidence>
<evidence type="ECO:0000313" key="4">
    <source>
        <dbReference type="EMBL" id="GFP34419.1"/>
    </source>
</evidence>
<proteinExistence type="predicted"/>
<reference evidence="5 6" key="1">
    <citation type="journal article" date="2020" name="Front. Microbiol.">
        <title>Single-cell genomics of novel Actinobacteria with the Wood-Ljungdahl pathway discovered in a serpentinizing system.</title>
        <authorList>
            <person name="Merino N."/>
            <person name="Kawai M."/>
            <person name="Boyd E.S."/>
            <person name="Colman D.R."/>
            <person name="McGlynn S.E."/>
            <person name="Nealson K.H."/>
            <person name="Kurokawa K."/>
            <person name="Hongoh Y."/>
        </authorList>
    </citation>
    <scope>NUCLEOTIDE SEQUENCE [LARGE SCALE GENOMIC DNA]</scope>
    <source>
        <strain evidence="2 5">S06</strain>
        <strain evidence="3 6">S33</strain>
        <strain evidence="4">S43</strain>
    </source>
</reference>
<keyword evidence="6" id="KW-1185">Reference proteome</keyword>